<evidence type="ECO:0000256" key="7">
    <source>
        <dbReference type="ARBA" id="ARBA00022832"/>
    </source>
</evidence>
<comment type="similarity">
    <text evidence="4 11">Belongs to the acyl-CoA oxidase family.</text>
</comment>
<feature type="binding site" evidence="13">
    <location>
        <position position="194"/>
    </location>
    <ligand>
        <name>FAD</name>
        <dbReference type="ChEBI" id="CHEBI:57692"/>
    </ligand>
</feature>
<dbReference type="SUPFAM" id="SSF56645">
    <property type="entry name" value="Acyl-CoA dehydrogenase NM domain-like"/>
    <property type="match status" value="1"/>
</dbReference>
<evidence type="ECO:0000256" key="3">
    <source>
        <dbReference type="ARBA" id="ARBA00005189"/>
    </source>
</evidence>
<dbReference type="Pfam" id="PF22924">
    <property type="entry name" value="ACOX_C_alpha1"/>
    <property type="match status" value="1"/>
</dbReference>
<dbReference type="FunFam" id="1.20.140.10:FF:000007">
    <property type="entry name" value="Acyl-coenzyme A oxidase"/>
    <property type="match status" value="1"/>
</dbReference>
<dbReference type="InterPro" id="IPR006091">
    <property type="entry name" value="Acyl-CoA_Oxase/DH_mid-dom"/>
</dbReference>
<evidence type="ECO:0000256" key="8">
    <source>
        <dbReference type="ARBA" id="ARBA00023002"/>
    </source>
</evidence>
<dbReference type="InterPro" id="IPR036250">
    <property type="entry name" value="AcylCo_DH-like_C"/>
</dbReference>
<evidence type="ECO:0000256" key="1">
    <source>
        <dbReference type="ARBA" id="ARBA00001974"/>
    </source>
</evidence>
<evidence type="ECO:0000256" key="5">
    <source>
        <dbReference type="ARBA" id="ARBA00022630"/>
    </source>
</evidence>
<dbReference type="PANTHER" id="PTHR10909">
    <property type="entry name" value="ELECTRON TRANSPORT OXIDOREDUCTASE"/>
    <property type="match status" value="1"/>
</dbReference>
<organism evidence="17">
    <name type="scientific">Graphocephala atropunctata</name>
    <dbReference type="NCBI Taxonomy" id="36148"/>
    <lineage>
        <taxon>Eukaryota</taxon>
        <taxon>Metazoa</taxon>
        <taxon>Ecdysozoa</taxon>
        <taxon>Arthropoda</taxon>
        <taxon>Hexapoda</taxon>
        <taxon>Insecta</taxon>
        <taxon>Pterygota</taxon>
        <taxon>Neoptera</taxon>
        <taxon>Paraneoptera</taxon>
        <taxon>Hemiptera</taxon>
        <taxon>Auchenorrhyncha</taxon>
        <taxon>Membracoidea</taxon>
        <taxon>Cicadellidae</taxon>
        <taxon>Cicadellinae</taxon>
        <taxon>Cicadellini</taxon>
        <taxon>Graphocephala</taxon>
    </lineage>
</organism>
<dbReference type="InterPro" id="IPR055060">
    <property type="entry name" value="ACOX_C_alpha1"/>
</dbReference>
<evidence type="ECO:0000259" key="14">
    <source>
        <dbReference type="Pfam" id="PF01756"/>
    </source>
</evidence>
<dbReference type="InterPro" id="IPR012258">
    <property type="entry name" value="Acyl-CoA_oxidase"/>
</dbReference>
<feature type="binding site" evidence="13">
    <location>
        <position position="155"/>
    </location>
    <ligand>
        <name>FAD</name>
        <dbReference type="ChEBI" id="CHEBI:57692"/>
    </ligand>
</feature>
<dbReference type="GO" id="GO:0055088">
    <property type="term" value="P:lipid homeostasis"/>
    <property type="evidence" value="ECO:0007669"/>
    <property type="project" value="TreeGrafter"/>
</dbReference>
<dbReference type="Pfam" id="PF01756">
    <property type="entry name" value="ACOX"/>
    <property type="match status" value="1"/>
</dbReference>
<keyword evidence="10" id="KW-0576">Peroxisome</keyword>
<evidence type="ECO:0000256" key="2">
    <source>
        <dbReference type="ARBA" id="ARBA00004275"/>
    </source>
</evidence>
<dbReference type="GO" id="GO:0016402">
    <property type="term" value="F:pristanoyl-CoA oxidase activity"/>
    <property type="evidence" value="ECO:0007669"/>
    <property type="project" value="TreeGrafter"/>
</dbReference>
<feature type="domain" description="Acyl-CoA oxidase C-terminal" evidence="14">
    <location>
        <begin position="505"/>
        <end position="682"/>
    </location>
</feature>
<evidence type="ECO:0000259" key="16">
    <source>
        <dbReference type="Pfam" id="PF22924"/>
    </source>
</evidence>
<dbReference type="InterPro" id="IPR009100">
    <property type="entry name" value="AcylCoA_DH/oxidase_NM_dom_sf"/>
</dbReference>
<evidence type="ECO:0000256" key="12">
    <source>
        <dbReference type="PIRSR" id="PIRSR000168-1"/>
    </source>
</evidence>
<evidence type="ECO:0000256" key="4">
    <source>
        <dbReference type="ARBA" id="ARBA00006288"/>
    </source>
</evidence>
<dbReference type="EMBL" id="GEBQ01017711">
    <property type="protein sequence ID" value="JAT22266.1"/>
    <property type="molecule type" value="Transcribed_RNA"/>
</dbReference>
<comment type="cofactor">
    <cofactor evidence="1">
        <name>FAD</name>
        <dbReference type="ChEBI" id="CHEBI:57692"/>
    </cofactor>
</comment>
<evidence type="ECO:0000256" key="9">
    <source>
        <dbReference type="ARBA" id="ARBA00023098"/>
    </source>
</evidence>
<keyword evidence="9" id="KW-0443">Lipid metabolism</keyword>
<dbReference type="SUPFAM" id="SSF47203">
    <property type="entry name" value="Acyl-CoA dehydrogenase C-terminal domain-like"/>
    <property type="match status" value="2"/>
</dbReference>
<gene>
    <name evidence="17" type="ORF">g.31884</name>
</gene>
<dbReference type="GO" id="GO:0033540">
    <property type="term" value="P:fatty acid beta-oxidation using acyl-CoA oxidase"/>
    <property type="evidence" value="ECO:0007669"/>
    <property type="project" value="TreeGrafter"/>
</dbReference>
<proteinExistence type="inferred from homology"/>
<dbReference type="PIRSF" id="PIRSF000168">
    <property type="entry name" value="Acyl-CoA_oxidase"/>
    <property type="match status" value="1"/>
</dbReference>
<dbReference type="GO" id="GO:0005777">
    <property type="term" value="C:peroxisome"/>
    <property type="evidence" value="ECO:0007669"/>
    <property type="project" value="UniProtKB-SubCell"/>
</dbReference>
<evidence type="ECO:0000256" key="11">
    <source>
        <dbReference type="PIRNR" id="PIRNR000168"/>
    </source>
</evidence>
<comment type="subcellular location">
    <subcellularLocation>
        <location evidence="2">Peroxisome</location>
    </subcellularLocation>
</comment>
<dbReference type="Gene3D" id="2.40.110.10">
    <property type="entry name" value="Butyryl-CoA Dehydrogenase, subunit A, domain 2"/>
    <property type="match status" value="1"/>
</dbReference>
<feature type="domain" description="Acyl-CoA oxidase C-alpha1" evidence="16">
    <location>
        <begin position="298"/>
        <end position="462"/>
    </location>
</feature>
<dbReference type="Pfam" id="PF02770">
    <property type="entry name" value="Acyl-CoA_dh_M"/>
    <property type="match status" value="1"/>
</dbReference>
<comment type="pathway">
    <text evidence="3">Lipid metabolism.</text>
</comment>
<reference evidence="17" key="1">
    <citation type="submission" date="2015-11" db="EMBL/GenBank/DDBJ databases">
        <title>De novo transcriptome assembly of four potential Pierce s Disease insect vectors from Arizona vineyards.</title>
        <authorList>
            <person name="Tassone E.E."/>
        </authorList>
    </citation>
    <scope>NUCLEOTIDE SEQUENCE</scope>
</reference>
<evidence type="ECO:0000259" key="15">
    <source>
        <dbReference type="Pfam" id="PF02770"/>
    </source>
</evidence>
<dbReference type="GO" id="GO:0005504">
    <property type="term" value="F:fatty acid binding"/>
    <property type="evidence" value="ECO:0007669"/>
    <property type="project" value="TreeGrafter"/>
</dbReference>
<name>A0A1B6LEZ2_9HEMI</name>
<feature type="domain" description="Acyl-CoA oxidase/dehydrogenase middle" evidence="15">
    <location>
        <begin position="151"/>
        <end position="261"/>
    </location>
</feature>
<keyword evidence="7" id="KW-0276">Fatty acid metabolism</keyword>
<protein>
    <recommendedName>
        <fullName evidence="11">Acyl-coenzyme A oxidase</fullName>
    </recommendedName>
</protein>
<dbReference type="AlphaFoldDB" id="A0A1B6LEZ2"/>
<evidence type="ECO:0000313" key="17">
    <source>
        <dbReference type="EMBL" id="JAT22266.1"/>
    </source>
</evidence>
<dbReference type="InterPro" id="IPR002655">
    <property type="entry name" value="Acyl-CoA_oxidase_C"/>
</dbReference>
<dbReference type="InterPro" id="IPR046373">
    <property type="entry name" value="Acyl-CoA_Oxase/DH_mid-dom_sf"/>
</dbReference>
<dbReference type="PANTHER" id="PTHR10909:SF390">
    <property type="entry name" value="PEROXISOMAL ACYL-COENZYME A OXIDASE 3"/>
    <property type="match status" value="1"/>
</dbReference>
<keyword evidence="5 11" id="KW-0285">Flavoprotein</keyword>
<accession>A0A1B6LEZ2</accession>
<dbReference type="FunFam" id="1.20.140.10:FF:000010">
    <property type="entry name" value="Acyl-coenzyme A oxidase"/>
    <property type="match status" value="1"/>
</dbReference>
<keyword evidence="8" id="KW-0560">Oxidoreductase</keyword>
<keyword evidence="6 11" id="KW-0274">FAD</keyword>
<sequence>MVEGTGLLQDFPPGPLQEYRKTASFDWKKLKLLIEDEVILKTKLELWKRMEEDPLFHHPSETPTLEEQRRISVLRMFRFKQWNVLCLEDVVQDIRKFIAVTTVLFSYSPSLALKVQLTFNMFQNSMLGMGTDRHFKFFEACEKSEPELTGCFALTEFSHGTNTKSMRTEARYDPATEEFVLHTPDFEAAKCWVGSLGKTATHALLYARLITPDNKDHGLHAFVTPIRDPRTLSPFPGVVVGDMGEKAGLNGVDNGFVVFDRYRIPRENLLNKGGDVTADGQYVSPFKDSNKRFGAALGMLSQGRVSIVSICVAYLSKAVPIAVRYSAVRRQFGVEADKELPVLEYQLQQWRLFPFLAATFAIKNFSDDLCKEFGKFQIQIMTNENKDEAAGLGTEFHVISSAAKPLAGWITRDAIQECREACGGHGYLKCAGLSDLRNDHDANCTYEGDNNVLQQQTSNWLVSLWARRHERDVFSTPLGSVAFLAHHSEILATTWTARAVADTTNLQVLLKAYKWLICYLMQSTFQRLKINQSHGKDLFTAKNNSQVFFARTLSIAYIEHYILWKFSQLVESQAGDPSIQAVLHKLAALYGVWSLERHLATLYQGGYAVGPEPTVLLREAILQLCSEIKPEAVALADVIAPPDFILNSVLGKSDGNVYKNLQTAILQSPQVYERASWWKEVTRFSSRAKL</sequence>
<evidence type="ECO:0000256" key="6">
    <source>
        <dbReference type="ARBA" id="ARBA00022827"/>
    </source>
</evidence>
<evidence type="ECO:0000256" key="13">
    <source>
        <dbReference type="PIRSR" id="PIRSR000168-2"/>
    </source>
</evidence>
<dbReference type="Gene3D" id="1.20.140.10">
    <property type="entry name" value="Butyryl-CoA Dehydrogenase, subunit A, domain 3"/>
    <property type="match status" value="2"/>
</dbReference>
<dbReference type="FunFam" id="2.40.110.10:FF:000005">
    <property type="entry name" value="Acyl-coenzyme A oxidase"/>
    <property type="match status" value="1"/>
</dbReference>
<feature type="active site" description="Proton acceptor" evidence="12">
    <location>
        <position position="447"/>
    </location>
</feature>
<evidence type="ECO:0000256" key="10">
    <source>
        <dbReference type="ARBA" id="ARBA00023140"/>
    </source>
</evidence>
<dbReference type="GO" id="GO:0071949">
    <property type="term" value="F:FAD binding"/>
    <property type="evidence" value="ECO:0007669"/>
    <property type="project" value="InterPro"/>
</dbReference>